<name>A0A1D1VKN7_RAMVA</name>
<dbReference type="Proteomes" id="UP000186922">
    <property type="component" value="Unassembled WGS sequence"/>
</dbReference>
<evidence type="ECO:0000313" key="1">
    <source>
        <dbReference type="EMBL" id="GAV01366.1"/>
    </source>
</evidence>
<accession>A0A1D1VKN7</accession>
<reference evidence="1 2" key="1">
    <citation type="journal article" date="2016" name="Nat. Commun.">
        <title>Extremotolerant tardigrade genome and improved radiotolerance of human cultured cells by tardigrade-unique protein.</title>
        <authorList>
            <person name="Hashimoto T."/>
            <person name="Horikawa D.D."/>
            <person name="Saito Y."/>
            <person name="Kuwahara H."/>
            <person name="Kozuka-Hata H."/>
            <person name="Shin-I T."/>
            <person name="Minakuchi Y."/>
            <person name="Ohishi K."/>
            <person name="Motoyama A."/>
            <person name="Aizu T."/>
            <person name="Enomoto A."/>
            <person name="Kondo K."/>
            <person name="Tanaka S."/>
            <person name="Hara Y."/>
            <person name="Koshikawa S."/>
            <person name="Sagara H."/>
            <person name="Miura T."/>
            <person name="Yokobori S."/>
            <person name="Miyagawa K."/>
            <person name="Suzuki Y."/>
            <person name="Kubo T."/>
            <person name="Oyama M."/>
            <person name="Kohara Y."/>
            <person name="Fujiyama A."/>
            <person name="Arakawa K."/>
            <person name="Katayama T."/>
            <person name="Toyoda A."/>
            <person name="Kunieda T."/>
        </authorList>
    </citation>
    <scope>NUCLEOTIDE SEQUENCE [LARGE SCALE GENOMIC DNA]</scope>
    <source>
        <strain evidence="1 2">YOKOZUNA-1</strain>
    </source>
</reference>
<organism evidence="1 2">
    <name type="scientific">Ramazzottius varieornatus</name>
    <name type="common">Water bear</name>
    <name type="synonym">Tardigrade</name>
    <dbReference type="NCBI Taxonomy" id="947166"/>
    <lineage>
        <taxon>Eukaryota</taxon>
        <taxon>Metazoa</taxon>
        <taxon>Ecdysozoa</taxon>
        <taxon>Tardigrada</taxon>
        <taxon>Eutardigrada</taxon>
        <taxon>Parachela</taxon>
        <taxon>Hypsibioidea</taxon>
        <taxon>Ramazzottiidae</taxon>
        <taxon>Ramazzottius</taxon>
    </lineage>
</organism>
<sequence length="94" mass="10127">MGEGSSSLLMGSLNSLFSDVKFLTKMECHGVSSGKAREFIANAAATNRKQKVNHDMTKKSRVEKIFGTGPGSNSQCDGKAKRLDRFSARTSLLA</sequence>
<evidence type="ECO:0000313" key="2">
    <source>
        <dbReference type="Proteomes" id="UP000186922"/>
    </source>
</evidence>
<dbReference type="AlphaFoldDB" id="A0A1D1VKN7"/>
<proteinExistence type="predicted"/>
<comment type="caution">
    <text evidence="1">The sequence shown here is derived from an EMBL/GenBank/DDBJ whole genome shotgun (WGS) entry which is preliminary data.</text>
</comment>
<gene>
    <name evidence="1" type="primary">RvY_12090-1</name>
    <name evidence="1" type="synonym">RvY_12090.1</name>
    <name evidence="1" type="ORF">RvY_12090</name>
</gene>
<protein>
    <submittedName>
        <fullName evidence="1">Uncharacterized protein</fullName>
    </submittedName>
</protein>
<dbReference type="EMBL" id="BDGG01000007">
    <property type="protein sequence ID" value="GAV01366.1"/>
    <property type="molecule type" value="Genomic_DNA"/>
</dbReference>
<keyword evidence="2" id="KW-1185">Reference proteome</keyword>